<dbReference type="EMBL" id="SWKV01000043">
    <property type="protein sequence ID" value="KAF3037350.1"/>
    <property type="molecule type" value="Genomic_DNA"/>
</dbReference>
<dbReference type="Proteomes" id="UP000758155">
    <property type="component" value="Unassembled WGS sequence"/>
</dbReference>
<gene>
    <name evidence="2" type="ORF">E8E12_005889</name>
</gene>
<feature type="compositionally biased region" description="Basic and acidic residues" evidence="1">
    <location>
        <begin position="7"/>
        <end position="19"/>
    </location>
</feature>
<sequence>MCPVADDQQRPDPTPEHPPEGAMNFDEFVRSRANDAQMETLQMCIEHLLRAEQQTHDERERIYHAVSSGRKDLANGFTELLNNDRHGTAQRMGFLVGYASAFRMHSTLLTQARNTYDGHEFAEYYHDWDIRPRSGLIPGVADYVNNQRRTRNAHHDADYVPNNRRTSPGHNEIILDREGRPMTTTTTTTTDMPDEELAASMEARMNGQAATNGHNHANGAALEKNNSRKPKKHKAADQDTSTPTPAATKETFGLFTKVKDEPIESATKPHEVDRSQALTAGFCCLLTVPKADTLTMPRNGARTSSTARRLDLLKGNGLGQLANLASPLAFIEQDMTSPPPARKKRRSKHHQTDPDFVWRWRCAVQPGTVQQDEHRFPLAHSIQVPRVPTKKLRLKKPSQPKKAQTAPSEDDDIDIDIAPGPELAMGNPRDSDVEATDLDVECTEYLGKLQDDAHSGEACEDEAPRG</sequence>
<dbReference type="OrthoDB" id="3800753at2759"/>
<evidence type="ECO:0000313" key="2">
    <source>
        <dbReference type="EMBL" id="KAF3037350.1"/>
    </source>
</evidence>
<reference evidence="2" key="1">
    <citation type="submission" date="2019-04" db="EMBL/GenBank/DDBJ databases">
        <title>Sequencing of skin fungus with MAO and IRED activity.</title>
        <authorList>
            <person name="Marsaioli A.J."/>
            <person name="Bonatto J.M.C."/>
            <person name="Reis Junior O."/>
        </authorList>
    </citation>
    <scope>NUCLEOTIDE SEQUENCE</scope>
    <source>
        <strain evidence="2">28M1</strain>
    </source>
</reference>
<feature type="compositionally biased region" description="Low complexity" evidence="1">
    <location>
        <begin position="209"/>
        <end position="221"/>
    </location>
</feature>
<feature type="region of interest" description="Disordered" evidence="1">
    <location>
        <begin position="209"/>
        <end position="250"/>
    </location>
</feature>
<feature type="compositionally biased region" description="Basic residues" evidence="1">
    <location>
        <begin position="388"/>
        <end position="399"/>
    </location>
</feature>
<organism evidence="2 3">
    <name type="scientific">Didymella heteroderae</name>
    <dbReference type="NCBI Taxonomy" id="1769908"/>
    <lineage>
        <taxon>Eukaryota</taxon>
        <taxon>Fungi</taxon>
        <taxon>Dikarya</taxon>
        <taxon>Ascomycota</taxon>
        <taxon>Pezizomycotina</taxon>
        <taxon>Dothideomycetes</taxon>
        <taxon>Pleosporomycetidae</taxon>
        <taxon>Pleosporales</taxon>
        <taxon>Pleosporineae</taxon>
        <taxon>Didymellaceae</taxon>
        <taxon>Didymella</taxon>
    </lineage>
</organism>
<protein>
    <submittedName>
        <fullName evidence="2">Uncharacterized protein</fullName>
    </submittedName>
</protein>
<accession>A0A9P4WN05</accession>
<name>A0A9P4WN05_9PLEO</name>
<proteinExistence type="predicted"/>
<keyword evidence="3" id="KW-1185">Reference proteome</keyword>
<feature type="region of interest" description="Disordered" evidence="1">
    <location>
        <begin position="1"/>
        <end position="23"/>
    </location>
</feature>
<evidence type="ECO:0000313" key="3">
    <source>
        <dbReference type="Proteomes" id="UP000758155"/>
    </source>
</evidence>
<comment type="caution">
    <text evidence="2">The sequence shown here is derived from an EMBL/GenBank/DDBJ whole genome shotgun (WGS) entry which is preliminary data.</text>
</comment>
<evidence type="ECO:0000256" key="1">
    <source>
        <dbReference type="SAM" id="MobiDB-lite"/>
    </source>
</evidence>
<dbReference type="AlphaFoldDB" id="A0A9P4WN05"/>
<feature type="region of interest" description="Disordered" evidence="1">
    <location>
        <begin position="388"/>
        <end position="437"/>
    </location>
</feature>